<protein>
    <submittedName>
        <fullName evidence="1">SDR family oxidoreductase</fullName>
    </submittedName>
</protein>
<comment type="caution">
    <text evidence="1">The sequence shown here is derived from an EMBL/GenBank/DDBJ whole genome shotgun (WGS) entry which is preliminary data.</text>
</comment>
<dbReference type="Gene3D" id="3.40.50.720">
    <property type="entry name" value="NAD(P)-binding Rossmann-like Domain"/>
    <property type="match status" value="1"/>
</dbReference>
<accession>A0ABX1GMN5</accession>
<dbReference type="PANTHER" id="PTHR48079">
    <property type="entry name" value="PROTEIN YEEZ"/>
    <property type="match status" value="1"/>
</dbReference>
<name>A0ABX1GMN5_9FLAO</name>
<keyword evidence="2" id="KW-1185">Reference proteome</keyword>
<dbReference type="PANTHER" id="PTHR48079:SF6">
    <property type="entry name" value="NAD(P)-BINDING DOMAIN-CONTAINING PROTEIN-RELATED"/>
    <property type="match status" value="1"/>
</dbReference>
<dbReference type="RefSeq" id="WP_168551109.1">
    <property type="nucleotide sequence ID" value="NZ_JAAWWL010000001.1"/>
</dbReference>
<evidence type="ECO:0000313" key="2">
    <source>
        <dbReference type="Proteomes" id="UP000718451"/>
    </source>
</evidence>
<dbReference type="SUPFAM" id="SSF51735">
    <property type="entry name" value="NAD(P)-binding Rossmann-fold domains"/>
    <property type="match status" value="1"/>
</dbReference>
<reference evidence="1 2" key="1">
    <citation type="submission" date="2020-04" db="EMBL/GenBank/DDBJ databases">
        <authorList>
            <person name="Yoon J."/>
        </authorList>
    </citation>
    <scope>NUCLEOTIDE SEQUENCE [LARGE SCALE GENOMIC DNA]</scope>
    <source>
        <strain evidence="1 2">DJ-13</strain>
    </source>
</reference>
<dbReference type="EMBL" id="JAAWWL010000001">
    <property type="protein sequence ID" value="NKI30884.1"/>
    <property type="molecule type" value="Genomic_DNA"/>
</dbReference>
<evidence type="ECO:0000313" key="1">
    <source>
        <dbReference type="EMBL" id="NKI30884.1"/>
    </source>
</evidence>
<dbReference type="InterPro" id="IPR051783">
    <property type="entry name" value="NAD(P)-dependent_oxidoreduct"/>
</dbReference>
<dbReference type="Proteomes" id="UP000718451">
    <property type="component" value="Unassembled WGS sequence"/>
</dbReference>
<gene>
    <name evidence="1" type="ORF">HCU67_02940</name>
</gene>
<proteinExistence type="predicted"/>
<dbReference type="CDD" id="cd05266">
    <property type="entry name" value="SDR_a4"/>
    <property type="match status" value="1"/>
</dbReference>
<dbReference type="InterPro" id="IPR036291">
    <property type="entry name" value="NAD(P)-bd_dom_sf"/>
</dbReference>
<sequence length="267" mass="30288">MNKQIGVLGCGWLGLPLAKHLVDQGNIVFGTTTSSKKLFELQQARIKPFQIELGEEQISGDINGFLQDLEILILNIPPKLRKPPFEDYVLKIKHLKDKIIDSRLKKVIFISSTSVYGDVTGEITEESKTSPNTKSGKALLECEQMLAQEQNFNTTILRFGGLIGKDRHPITFLSGKKNLTNGDDFINLIHQNDCIGIIEKVINEEHWGKVINGVYPNHPKKRDYYIAEAKKRNLQVPDFVNTNLKSTKKIIKSRNFRYSYSFPITTT</sequence>
<organism evidence="1 2">
    <name type="scientific">Croceivirga thetidis</name>
    <dbReference type="NCBI Taxonomy" id="2721623"/>
    <lineage>
        <taxon>Bacteria</taxon>
        <taxon>Pseudomonadati</taxon>
        <taxon>Bacteroidota</taxon>
        <taxon>Flavobacteriia</taxon>
        <taxon>Flavobacteriales</taxon>
        <taxon>Flavobacteriaceae</taxon>
        <taxon>Croceivirga</taxon>
    </lineage>
</organism>